<accession>A0A0D1CE96</accession>
<protein>
    <submittedName>
        <fullName evidence="2">Uncharacterized protein</fullName>
    </submittedName>
</protein>
<feature type="region of interest" description="Disordered" evidence="1">
    <location>
        <begin position="405"/>
        <end position="432"/>
    </location>
</feature>
<sequence>MSSHSSVNTGNEGGDRDNLNLPSFRDLVSFRETVEQTNAADVESTVRHRQDIIGVAASPQRHQKDSFENIGLERNPHQINDRQTSHLIPRLDHPVTHTEKGQTERGLARTNRNYQADLSPSYSIREAPLRDSKLDTRSSIFRDEPAHKAYHNDRAVAYASSQLDASRREGALTSQSIVRPSKGYRAIAPHPSDYVPVRKDFSSTSNIVHNVNDERRSVPPPGVATLDLRVDMRSPNRAQDERRQHAQINRQFDTQRLIEHTWSRGHAAEKSYYQTPTLVREQESSFQKSIASYRQLLHEGRGSHQASSQRIDASPRLPIPHNQGRVFDYSCARLPNKTRLPSPRTSMHPPPPTYRTVQSSTRSMHAIPKAQEQDGGQQRVLSLAPSAYAEEHRMYSALHSLYGSDVRDRPSALNDREKEARLRSQGHDTENFHRAMDQALDRTASRGMAGGHDSPRLRHQSSFHMGPSRRDHEHRPSLGRHEKYVSRPVSATVERERISKQPLSSSDSSISQPTWSAQELPLRPLDRHSETKNAPIQPSRMIQCKSDDQMFYQRRAQAELPVAQQQHRERTSQHVNRGKEYDQHRLASQESTRVEHQQLALALPQQRSMKSAPSVSYRVPASQAGSVIASPGWSTGASGSGRYQGKEDGLEQKRQLVGPRERSQNEVWHRRQDALISGSGNSAHQQRQQTHEDQERFVRPESCYTMAHCANASGLQRTAWQATVDGSGRAPSDRLASAHSTHRSDSLIQRSTRRDDSQLPPATAQPRHMRGTSVEPARPRTCHQSDPFDHVSKYHSHYHSAHCTTAHVASIDPSQLIHRSRALPPVIASQHTAIQHPPAVEGQQQNQQQHAVVAPMSAPPPPRPMKRHRADSDTSLVVKASRFTVVDEGREDELHAPRSSRIVLPSPPHHTGSESQSAESRQHPRTDPSVVISSVVQRVYHSSEKGKSIIGSAPITPPLSST</sequence>
<feature type="region of interest" description="Disordered" evidence="1">
    <location>
        <begin position="838"/>
        <end position="876"/>
    </location>
</feature>
<feature type="compositionally biased region" description="Polar residues" evidence="1">
    <location>
        <begin position="1"/>
        <end position="10"/>
    </location>
</feature>
<feature type="compositionally biased region" description="Basic and acidic residues" evidence="1">
    <location>
        <begin position="644"/>
        <end position="667"/>
    </location>
</feature>
<organism evidence="2 3">
    <name type="scientific">Mycosarcoma maydis</name>
    <name type="common">Corn smut fungus</name>
    <name type="synonym">Ustilago maydis</name>
    <dbReference type="NCBI Taxonomy" id="5270"/>
    <lineage>
        <taxon>Eukaryota</taxon>
        <taxon>Fungi</taxon>
        <taxon>Dikarya</taxon>
        <taxon>Basidiomycota</taxon>
        <taxon>Ustilaginomycotina</taxon>
        <taxon>Ustilaginomycetes</taxon>
        <taxon>Ustilaginales</taxon>
        <taxon>Ustilaginaceae</taxon>
        <taxon>Mycosarcoma</taxon>
    </lineage>
</organism>
<dbReference type="Proteomes" id="UP000000561">
    <property type="component" value="Chromosome 2"/>
</dbReference>
<feature type="compositionally biased region" description="Low complexity" evidence="1">
    <location>
        <begin position="843"/>
        <end position="856"/>
    </location>
</feature>
<feature type="compositionally biased region" description="Basic and acidic residues" evidence="1">
    <location>
        <begin position="566"/>
        <end position="591"/>
    </location>
</feature>
<dbReference type="AlphaFoldDB" id="A0A0D1CE96"/>
<feature type="region of interest" description="Disordered" evidence="1">
    <location>
        <begin position="1"/>
        <end position="22"/>
    </location>
</feature>
<dbReference type="InParanoid" id="A0A0D1CE96"/>
<dbReference type="OrthoDB" id="2556348at2759"/>
<feature type="compositionally biased region" description="Polar residues" evidence="1">
    <location>
        <begin position="678"/>
        <end position="688"/>
    </location>
</feature>
<evidence type="ECO:0000256" key="1">
    <source>
        <dbReference type="SAM" id="MobiDB-lite"/>
    </source>
</evidence>
<feature type="region of interest" description="Disordered" evidence="1">
    <location>
        <begin position="445"/>
        <end position="538"/>
    </location>
</feature>
<name>A0A0D1CE96_MYCMD</name>
<proteinExistence type="predicted"/>
<dbReference type="EMBL" id="CM003141">
    <property type="protein sequence ID" value="KIS71387.1"/>
    <property type="molecule type" value="Genomic_DNA"/>
</dbReference>
<feature type="region of interest" description="Disordered" evidence="1">
    <location>
        <begin position="888"/>
        <end position="962"/>
    </location>
</feature>
<dbReference type="GeneID" id="23562361"/>
<dbReference type="RefSeq" id="XP_011387205.1">
    <property type="nucleotide sequence ID" value="XM_011388903.1"/>
</dbReference>
<feature type="region of interest" description="Disordered" evidence="1">
    <location>
        <begin position="338"/>
        <end position="357"/>
    </location>
</feature>
<evidence type="ECO:0000313" key="3">
    <source>
        <dbReference type="Proteomes" id="UP000000561"/>
    </source>
</evidence>
<dbReference type="eggNOG" id="ENOG502RDRG">
    <property type="taxonomic scope" value="Eukaryota"/>
</dbReference>
<feature type="region of interest" description="Disordered" evidence="1">
    <location>
        <begin position="677"/>
        <end position="696"/>
    </location>
</feature>
<feature type="region of interest" description="Disordered" evidence="1">
    <location>
        <begin position="722"/>
        <end position="788"/>
    </location>
</feature>
<dbReference type="VEuPathDB" id="FungiDB:UMAG_01287"/>
<keyword evidence="3" id="KW-1185">Reference proteome</keyword>
<dbReference type="OMA" id="YYENERP"/>
<gene>
    <name evidence="2" type="ORF">UMAG_01287</name>
</gene>
<evidence type="ECO:0000313" key="2">
    <source>
        <dbReference type="EMBL" id="KIS71387.1"/>
    </source>
</evidence>
<reference evidence="2 3" key="1">
    <citation type="journal article" date="2006" name="Nature">
        <title>Insights from the genome of the biotrophic fungal plant pathogen Ustilago maydis.</title>
        <authorList>
            <person name="Kamper J."/>
            <person name="Kahmann R."/>
            <person name="Bolker M."/>
            <person name="Ma L.J."/>
            <person name="Brefort T."/>
            <person name="Saville B.J."/>
            <person name="Banuett F."/>
            <person name="Kronstad J.W."/>
            <person name="Gold S.E."/>
            <person name="Muller O."/>
            <person name="Perlin M.H."/>
            <person name="Wosten H.A."/>
            <person name="de Vries R."/>
            <person name="Ruiz-Herrera J."/>
            <person name="Reynaga-Pena C.G."/>
            <person name="Snetselaar K."/>
            <person name="McCann M."/>
            <person name="Perez-Martin J."/>
            <person name="Feldbrugge M."/>
            <person name="Basse C.W."/>
            <person name="Steinberg G."/>
            <person name="Ibeas J.I."/>
            <person name="Holloman W."/>
            <person name="Guzman P."/>
            <person name="Farman M."/>
            <person name="Stajich J.E."/>
            <person name="Sentandreu R."/>
            <person name="Gonzalez-Prieto J.M."/>
            <person name="Kennell J.C."/>
            <person name="Molina L."/>
            <person name="Schirawski J."/>
            <person name="Mendoza-Mendoza A."/>
            <person name="Greilinger D."/>
            <person name="Munch K."/>
            <person name="Rossel N."/>
            <person name="Scherer M."/>
            <person name="Vranes M."/>
            <person name="Ladendorf O."/>
            <person name="Vincon V."/>
            <person name="Fuchs U."/>
            <person name="Sandrock B."/>
            <person name="Meng S."/>
            <person name="Ho E.C."/>
            <person name="Cahill M.J."/>
            <person name="Boyce K.J."/>
            <person name="Klose J."/>
            <person name="Klosterman S.J."/>
            <person name="Deelstra H.J."/>
            <person name="Ortiz-Castellanos L."/>
            <person name="Li W."/>
            <person name="Sanchez-Alonso P."/>
            <person name="Schreier P.H."/>
            <person name="Hauser-Hahn I."/>
            <person name="Vaupel M."/>
            <person name="Koopmann E."/>
            <person name="Friedrich G."/>
            <person name="Voss H."/>
            <person name="Schluter T."/>
            <person name="Margolis J."/>
            <person name="Platt D."/>
            <person name="Swimmer C."/>
            <person name="Gnirke A."/>
            <person name="Chen F."/>
            <person name="Vysotskaia V."/>
            <person name="Mannhaupt G."/>
            <person name="Guldener U."/>
            <person name="Munsterkotter M."/>
            <person name="Haase D."/>
            <person name="Oesterheld M."/>
            <person name="Mewes H.W."/>
            <person name="Mauceli E.W."/>
            <person name="DeCaprio D."/>
            <person name="Wade C.M."/>
            <person name="Butler J."/>
            <person name="Young S."/>
            <person name="Jaffe D.B."/>
            <person name="Calvo S."/>
            <person name="Nusbaum C."/>
            <person name="Galagan J."/>
            <person name="Birren B.W."/>
        </authorList>
    </citation>
    <scope>NUCLEOTIDE SEQUENCE [LARGE SCALE GENOMIC DNA]</scope>
    <source>
        <strain evidence="3">DSM 14603 / FGSC 9021 / UM521</strain>
    </source>
</reference>
<dbReference type="KEGG" id="uma:UMAG_01287"/>
<feature type="region of interest" description="Disordered" evidence="1">
    <location>
        <begin position="560"/>
        <end position="591"/>
    </location>
</feature>
<feature type="region of interest" description="Disordered" evidence="1">
    <location>
        <begin position="301"/>
        <end position="321"/>
    </location>
</feature>
<feature type="compositionally biased region" description="Low complexity" evidence="1">
    <location>
        <begin position="500"/>
        <end position="516"/>
    </location>
</feature>
<feature type="compositionally biased region" description="Basic and acidic residues" evidence="1">
    <location>
        <begin position="468"/>
        <end position="485"/>
    </location>
</feature>
<feature type="region of interest" description="Disordered" evidence="1">
    <location>
        <begin position="627"/>
        <end position="667"/>
    </location>
</feature>